<evidence type="ECO:0000259" key="5">
    <source>
        <dbReference type="SMART" id="SM00419"/>
    </source>
</evidence>
<name>A0A918MS76_9ACTN</name>
<dbReference type="Proteomes" id="UP000620224">
    <property type="component" value="Unassembled WGS sequence"/>
</dbReference>
<dbReference type="SMART" id="SM00419">
    <property type="entry name" value="HTH_CRP"/>
    <property type="match status" value="1"/>
</dbReference>
<keyword evidence="3" id="KW-0804">Transcription</keyword>
<dbReference type="PANTHER" id="PTHR43132:SF8">
    <property type="entry name" value="HTH-TYPE TRANSCRIPTIONAL REGULATOR KMTR"/>
    <property type="match status" value="1"/>
</dbReference>
<gene>
    <name evidence="6" type="ORF">GCM10010503_38900</name>
</gene>
<dbReference type="InterPro" id="IPR001845">
    <property type="entry name" value="HTH_ArsR_DNA-bd_dom"/>
</dbReference>
<dbReference type="SMART" id="SM00418">
    <property type="entry name" value="HTH_ARSR"/>
    <property type="match status" value="1"/>
</dbReference>
<protein>
    <submittedName>
        <fullName evidence="6">Transcriptional regulator</fullName>
    </submittedName>
</protein>
<dbReference type="InterPro" id="IPR011991">
    <property type="entry name" value="ArsR-like_HTH"/>
</dbReference>
<reference evidence="6" key="2">
    <citation type="submission" date="2020-09" db="EMBL/GenBank/DDBJ databases">
        <authorList>
            <person name="Sun Q."/>
            <person name="Ohkuma M."/>
        </authorList>
    </citation>
    <scope>NUCLEOTIDE SEQUENCE</scope>
    <source>
        <strain evidence="6">JCM 4490</strain>
    </source>
</reference>
<dbReference type="PANTHER" id="PTHR43132">
    <property type="entry name" value="ARSENICAL RESISTANCE OPERON REPRESSOR ARSR-RELATED"/>
    <property type="match status" value="1"/>
</dbReference>
<dbReference type="InterPro" id="IPR036390">
    <property type="entry name" value="WH_DNA-bd_sf"/>
</dbReference>
<dbReference type="EMBL" id="BMUE01000008">
    <property type="protein sequence ID" value="GGW58095.1"/>
    <property type="molecule type" value="Genomic_DNA"/>
</dbReference>
<sequence length="329" mass="35742">MGSIELMLRIHFTEADLRQVTVASVPNALLEAALSVRYLRTGATGTARPRPGLAQWRKTIVRSVAPRAGVLLDLDPRQGGLLDFFIHPSAPELRAGVELAATTPVQELAAEIAFLDNRVRDRAPLQELSQGTDHGRRILAHDTLRYFDSTLAPLWPQMQSTAIADRSLRAEALLRGGVDALLATLVPGWHWKSPTWHVPSSCALTDVRLGGHGLTLVPSYFALDPMYLRRPGQPWTLTYPLHTEEHPTHPADTLGPLLGRTRAAVLSSLRHPATTTETADRIGISLPSASQHTTVLRNAGLITTTRTGTAVLHTLTPLGTALLQSDTTK</sequence>
<evidence type="ECO:0000256" key="1">
    <source>
        <dbReference type="ARBA" id="ARBA00023015"/>
    </source>
</evidence>
<dbReference type="GO" id="GO:0003700">
    <property type="term" value="F:DNA-binding transcription factor activity"/>
    <property type="evidence" value="ECO:0007669"/>
    <property type="project" value="InterPro"/>
</dbReference>
<accession>A0A918MS76</accession>
<feature type="domain" description="HTH arsR-type" evidence="4">
    <location>
        <begin position="252"/>
        <end position="327"/>
    </location>
</feature>
<evidence type="ECO:0000256" key="2">
    <source>
        <dbReference type="ARBA" id="ARBA00023125"/>
    </source>
</evidence>
<keyword evidence="2" id="KW-0238">DNA-binding</keyword>
<organism evidence="6 7">
    <name type="scientific">Streptomyces lucensis JCM 4490</name>
    <dbReference type="NCBI Taxonomy" id="1306176"/>
    <lineage>
        <taxon>Bacteria</taxon>
        <taxon>Bacillati</taxon>
        <taxon>Actinomycetota</taxon>
        <taxon>Actinomycetes</taxon>
        <taxon>Kitasatosporales</taxon>
        <taxon>Streptomycetaceae</taxon>
        <taxon>Streptomyces</taxon>
    </lineage>
</organism>
<proteinExistence type="predicted"/>
<dbReference type="SUPFAM" id="SSF46785">
    <property type="entry name" value="Winged helix' DNA-binding domain"/>
    <property type="match status" value="1"/>
</dbReference>
<dbReference type="InterPro" id="IPR012318">
    <property type="entry name" value="HTH_CRP"/>
</dbReference>
<evidence type="ECO:0000313" key="7">
    <source>
        <dbReference type="Proteomes" id="UP000620224"/>
    </source>
</evidence>
<evidence type="ECO:0000259" key="4">
    <source>
        <dbReference type="SMART" id="SM00418"/>
    </source>
</evidence>
<dbReference type="Gene3D" id="1.10.10.10">
    <property type="entry name" value="Winged helix-like DNA-binding domain superfamily/Winged helix DNA-binding domain"/>
    <property type="match status" value="1"/>
</dbReference>
<comment type="caution">
    <text evidence="6">The sequence shown here is derived from an EMBL/GenBank/DDBJ whole genome shotgun (WGS) entry which is preliminary data.</text>
</comment>
<dbReference type="CDD" id="cd00090">
    <property type="entry name" value="HTH_ARSR"/>
    <property type="match status" value="1"/>
</dbReference>
<keyword evidence="7" id="KW-1185">Reference proteome</keyword>
<dbReference type="InterPro" id="IPR036388">
    <property type="entry name" value="WH-like_DNA-bd_sf"/>
</dbReference>
<reference evidence="6" key="1">
    <citation type="journal article" date="2014" name="Int. J. Syst. Evol. Microbiol.">
        <title>Complete genome sequence of Corynebacterium casei LMG S-19264T (=DSM 44701T), isolated from a smear-ripened cheese.</title>
        <authorList>
            <consortium name="US DOE Joint Genome Institute (JGI-PGF)"/>
            <person name="Walter F."/>
            <person name="Albersmeier A."/>
            <person name="Kalinowski J."/>
            <person name="Ruckert C."/>
        </authorList>
    </citation>
    <scope>NUCLEOTIDE SEQUENCE</scope>
    <source>
        <strain evidence="6">JCM 4490</strain>
    </source>
</reference>
<dbReference type="GO" id="GO:0003677">
    <property type="term" value="F:DNA binding"/>
    <property type="evidence" value="ECO:0007669"/>
    <property type="project" value="UniProtKB-KW"/>
</dbReference>
<evidence type="ECO:0000313" key="6">
    <source>
        <dbReference type="EMBL" id="GGW58095.1"/>
    </source>
</evidence>
<feature type="domain" description="HTH crp-type" evidence="5">
    <location>
        <begin position="265"/>
        <end position="314"/>
    </location>
</feature>
<keyword evidence="1" id="KW-0805">Transcription regulation</keyword>
<dbReference type="InterPro" id="IPR051011">
    <property type="entry name" value="Metal_resp_trans_reg"/>
</dbReference>
<evidence type="ECO:0000256" key="3">
    <source>
        <dbReference type="ARBA" id="ARBA00023163"/>
    </source>
</evidence>
<dbReference type="AlphaFoldDB" id="A0A918MS76"/>